<organism evidence="2 3">
    <name type="scientific">Roseovarius bejariae</name>
    <dbReference type="NCBI Taxonomy" id="2576383"/>
    <lineage>
        <taxon>Bacteria</taxon>
        <taxon>Pseudomonadati</taxon>
        <taxon>Pseudomonadota</taxon>
        <taxon>Alphaproteobacteria</taxon>
        <taxon>Rhodobacterales</taxon>
        <taxon>Roseobacteraceae</taxon>
        <taxon>Roseovarius</taxon>
    </lineage>
</organism>
<feature type="transmembrane region" description="Helical" evidence="1">
    <location>
        <begin position="20"/>
        <end position="38"/>
    </location>
</feature>
<keyword evidence="1" id="KW-0472">Membrane</keyword>
<comment type="caution">
    <text evidence="2">The sequence shown here is derived from an EMBL/GenBank/DDBJ whole genome shotgun (WGS) entry which is preliminary data.</text>
</comment>
<name>A0A844D4G3_9RHOB</name>
<evidence type="ECO:0000313" key="3">
    <source>
        <dbReference type="Proteomes" id="UP000564704"/>
    </source>
</evidence>
<dbReference type="AlphaFoldDB" id="A0A844D4G3"/>
<reference evidence="2 3" key="1">
    <citation type="submission" date="2019-05" db="EMBL/GenBank/DDBJ databases">
        <title>Roseovarius bejariae sp. nov., a moderately halophylic bacterium isolated from a saline soil in Rambla Salada (Murcia).</title>
        <authorList>
            <person name="Castro D.J."/>
            <person name="Gomez-Altuve A."/>
            <person name="Reina J.C."/>
            <person name="Rodriguez M."/>
            <person name="Sampedro I."/>
            <person name="Llamas I."/>
            <person name="Martinez-Checa F."/>
        </authorList>
    </citation>
    <scope>NUCLEOTIDE SEQUENCE [LARGE SCALE GENOMIC DNA]</scope>
    <source>
        <strain evidence="2 3">A21</strain>
    </source>
</reference>
<keyword evidence="1" id="KW-1133">Transmembrane helix</keyword>
<evidence type="ECO:0000313" key="2">
    <source>
        <dbReference type="EMBL" id="MRU16158.1"/>
    </source>
</evidence>
<protein>
    <recommendedName>
        <fullName evidence="4">Flp pilus assembly protein, pilin Flp</fullName>
    </recommendedName>
</protein>
<dbReference type="OrthoDB" id="5525128at2"/>
<proteinExistence type="predicted"/>
<evidence type="ECO:0000256" key="1">
    <source>
        <dbReference type="SAM" id="Phobius"/>
    </source>
</evidence>
<dbReference type="EMBL" id="SZWE01000001">
    <property type="protein sequence ID" value="MRU16158.1"/>
    <property type="molecule type" value="Genomic_DNA"/>
</dbReference>
<dbReference type="Proteomes" id="UP000564704">
    <property type="component" value="Unassembled WGS sequence"/>
</dbReference>
<gene>
    <name evidence="2" type="ORF">FDP25_12020</name>
</gene>
<keyword evidence="1" id="KW-0812">Transmembrane</keyword>
<keyword evidence="3" id="KW-1185">Reference proteome</keyword>
<sequence length="62" mass="6551">MKKIMHNFIYDEDGAVTVDWVVLTAAVVALGIGILVGISNATSNLEEVTSEAITSGDDSQLQ</sequence>
<evidence type="ECO:0008006" key="4">
    <source>
        <dbReference type="Google" id="ProtNLM"/>
    </source>
</evidence>
<accession>A0A844D4G3</accession>